<dbReference type="GO" id="GO:0002229">
    <property type="term" value="P:defense response to oomycetes"/>
    <property type="evidence" value="ECO:0007669"/>
    <property type="project" value="UniProtKB-ARBA"/>
</dbReference>
<evidence type="ECO:0000256" key="16">
    <source>
        <dbReference type="ARBA" id="ARBA00022989"/>
    </source>
</evidence>
<evidence type="ECO:0000256" key="4">
    <source>
        <dbReference type="ARBA" id="ARBA00008773"/>
    </source>
</evidence>
<evidence type="ECO:0000256" key="14">
    <source>
        <dbReference type="ARBA" id="ARBA00022801"/>
    </source>
</evidence>
<keyword evidence="15 21" id="KW-0067">ATP-binding</keyword>
<dbReference type="InterPro" id="IPR011009">
    <property type="entry name" value="Kinase-like_dom_sf"/>
</dbReference>
<evidence type="ECO:0000256" key="9">
    <source>
        <dbReference type="ARBA" id="ARBA00022692"/>
    </source>
</evidence>
<keyword evidence="14 23" id="KW-0378">Hydrolase</keyword>
<evidence type="ECO:0000256" key="13">
    <source>
        <dbReference type="ARBA" id="ARBA00022777"/>
    </source>
</evidence>
<dbReference type="InterPro" id="IPR050528">
    <property type="entry name" value="L-type_Lectin-RKs"/>
</dbReference>
<feature type="binding site" evidence="21">
    <location>
        <position position="441"/>
    </location>
    <ligand>
        <name>ATP</name>
        <dbReference type="ChEBI" id="CHEBI:30616"/>
    </ligand>
</feature>
<evidence type="ECO:0000256" key="1">
    <source>
        <dbReference type="ARBA" id="ARBA00000382"/>
    </source>
</evidence>
<feature type="transmembrane region" description="Helical" evidence="24">
    <location>
        <begin position="347"/>
        <end position="370"/>
    </location>
</feature>
<dbReference type="GO" id="GO:0004672">
    <property type="term" value="F:protein kinase activity"/>
    <property type="evidence" value="ECO:0007669"/>
    <property type="project" value="InterPro"/>
</dbReference>
<evidence type="ECO:0000256" key="5">
    <source>
        <dbReference type="ARBA" id="ARBA00010217"/>
    </source>
</evidence>
<evidence type="ECO:0000256" key="18">
    <source>
        <dbReference type="ARBA" id="ARBA00023170"/>
    </source>
</evidence>
<dbReference type="Proteomes" id="UP001054252">
    <property type="component" value="Unassembled WGS sequence"/>
</dbReference>
<evidence type="ECO:0000256" key="8">
    <source>
        <dbReference type="ARBA" id="ARBA00022679"/>
    </source>
</evidence>
<evidence type="ECO:0000256" key="20">
    <source>
        <dbReference type="ARBA" id="ARBA00023295"/>
    </source>
</evidence>
<comment type="catalytic activity">
    <reaction evidence="1">
        <text>Hydrolysis of (1-&gt;3)-beta-D-glucosidic linkages in (1-&gt;3)-beta-D-glucans.</text>
        <dbReference type="EC" id="3.2.1.39"/>
    </reaction>
</comment>
<dbReference type="GO" id="GO:0005975">
    <property type="term" value="P:carbohydrate metabolic process"/>
    <property type="evidence" value="ECO:0007669"/>
    <property type="project" value="InterPro"/>
</dbReference>
<comment type="subcellular location">
    <subcellularLocation>
        <location evidence="2">Cell membrane</location>
        <topology evidence="2">Single-pass type I membrane protein</topology>
    </subcellularLocation>
</comment>
<evidence type="ECO:0000256" key="3">
    <source>
        <dbReference type="ARBA" id="ARBA00008536"/>
    </source>
</evidence>
<dbReference type="EMBL" id="BPVZ01000072">
    <property type="protein sequence ID" value="GKV26643.1"/>
    <property type="molecule type" value="Genomic_DNA"/>
</dbReference>
<evidence type="ECO:0000259" key="26">
    <source>
        <dbReference type="PROSITE" id="PS50011"/>
    </source>
</evidence>
<dbReference type="FunFam" id="3.30.200.20:FF:000168">
    <property type="entry name" value="L-type lectin-domain containing receptor kinase IX.1"/>
    <property type="match status" value="1"/>
</dbReference>
<dbReference type="Pfam" id="PF00069">
    <property type="entry name" value="Pkinase"/>
    <property type="match status" value="1"/>
</dbReference>
<keyword evidence="16 24" id="KW-1133">Transmembrane helix</keyword>
<keyword evidence="12 21" id="KW-0547">Nucleotide-binding</keyword>
<evidence type="ECO:0000256" key="10">
    <source>
        <dbReference type="ARBA" id="ARBA00022729"/>
    </source>
</evidence>
<keyword evidence="28" id="KW-1185">Reference proteome</keyword>
<dbReference type="PANTHER" id="PTHR27007">
    <property type="match status" value="1"/>
</dbReference>
<dbReference type="PROSITE" id="PS00108">
    <property type="entry name" value="PROTEIN_KINASE_ST"/>
    <property type="match status" value="1"/>
</dbReference>
<dbReference type="SMART" id="SM00220">
    <property type="entry name" value="S_TKc"/>
    <property type="match status" value="1"/>
</dbReference>
<evidence type="ECO:0000256" key="15">
    <source>
        <dbReference type="ARBA" id="ARBA00022840"/>
    </source>
</evidence>
<dbReference type="GO" id="GO:0005524">
    <property type="term" value="F:ATP binding"/>
    <property type="evidence" value="ECO:0007669"/>
    <property type="project" value="UniProtKB-UniRule"/>
</dbReference>
<dbReference type="InterPro" id="IPR000490">
    <property type="entry name" value="Glyco_hydro_17"/>
</dbReference>
<keyword evidence="9 24" id="KW-0812">Transmembrane</keyword>
<dbReference type="InterPro" id="IPR017853">
    <property type="entry name" value="GH"/>
</dbReference>
<keyword evidence="20 23" id="KW-0326">Glycosidase</keyword>
<dbReference type="FunFam" id="3.20.20.80:FF:000010">
    <property type="entry name" value="glucan endo-1,3-beta-glucosidase, basic"/>
    <property type="match status" value="1"/>
</dbReference>
<proteinExistence type="inferred from homology"/>
<dbReference type="PROSITE" id="PS00587">
    <property type="entry name" value="GLYCOSYL_HYDROL_F17"/>
    <property type="match status" value="1"/>
</dbReference>
<evidence type="ECO:0000313" key="27">
    <source>
        <dbReference type="EMBL" id="GKV26643.1"/>
    </source>
</evidence>
<evidence type="ECO:0000313" key="28">
    <source>
        <dbReference type="Proteomes" id="UP001054252"/>
    </source>
</evidence>
<comment type="similarity">
    <text evidence="3">In the N-terminal section; belongs to the leguminous lectin family.</text>
</comment>
<dbReference type="PROSITE" id="PS00107">
    <property type="entry name" value="PROTEIN_KINASE_ATP"/>
    <property type="match status" value="1"/>
</dbReference>
<keyword evidence="17 24" id="KW-0472">Membrane</keyword>
<dbReference type="InterPro" id="IPR000719">
    <property type="entry name" value="Prot_kinase_dom"/>
</dbReference>
<dbReference type="Pfam" id="PF00332">
    <property type="entry name" value="Glyco_hydro_17"/>
    <property type="match status" value="1"/>
</dbReference>
<accession>A0AAV5KPW2</accession>
<dbReference type="SUPFAM" id="SSF51445">
    <property type="entry name" value="(Trans)glycosidases"/>
    <property type="match status" value="1"/>
</dbReference>
<dbReference type="InterPro" id="IPR008271">
    <property type="entry name" value="Ser/Thr_kinase_AS"/>
</dbReference>
<keyword evidence="13" id="KW-0418">Kinase</keyword>
<evidence type="ECO:0000256" key="2">
    <source>
        <dbReference type="ARBA" id="ARBA00004251"/>
    </source>
</evidence>
<keyword evidence="18" id="KW-0675">Receptor</keyword>
<evidence type="ECO:0000256" key="23">
    <source>
        <dbReference type="RuleBase" id="RU004336"/>
    </source>
</evidence>
<dbReference type="InterPro" id="IPR017441">
    <property type="entry name" value="Protein_kinase_ATP_BS"/>
</dbReference>
<reference evidence="27 28" key="1">
    <citation type="journal article" date="2021" name="Commun. Biol.">
        <title>The genome of Shorea leprosula (Dipterocarpaceae) highlights the ecological relevance of drought in aseasonal tropical rainforests.</title>
        <authorList>
            <person name="Ng K.K.S."/>
            <person name="Kobayashi M.J."/>
            <person name="Fawcett J.A."/>
            <person name="Hatakeyama M."/>
            <person name="Paape T."/>
            <person name="Ng C.H."/>
            <person name="Ang C.C."/>
            <person name="Tnah L.H."/>
            <person name="Lee C.T."/>
            <person name="Nishiyama T."/>
            <person name="Sese J."/>
            <person name="O'Brien M.J."/>
            <person name="Copetti D."/>
            <person name="Mohd Noor M.I."/>
            <person name="Ong R.C."/>
            <person name="Putra M."/>
            <person name="Sireger I.Z."/>
            <person name="Indrioko S."/>
            <person name="Kosugi Y."/>
            <person name="Izuno A."/>
            <person name="Isagi Y."/>
            <person name="Lee S.L."/>
            <person name="Shimizu K.K."/>
        </authorList>
    </citation>
    <scope>NUCLEOTIDE SEQUENCE [LARGE SCALE GENOMIC DNA]</scope>
    <source>
        <strain evidence="27">214</strain>
    </source>
</reference>
<evidence type="ECO:0000256" key="12">
    <source>
        <dbReference type="ARBA" id="ARBA00022741"/>
    </source>
</evidence>
<evidence type="ECO:0000256" key="25">
    <source>
        <dbReference type="SAM" id="SignalP"/>
    </source>
</evidence>
<dbReference type="PROSITE" id="PS50011">
    <property type="entry name" value="PROTEIN_KINASE_DOM"/>
    <property type="match status" value="1"/>
</dbReference>
<dbReference type="SUPFAM" id="SSF56112">
    <property type="entry name" value="Protein kinase-like (PK-like)"/>
    <property type="match status" value="1"/>
</dbReference>
<evidence type="ECO:0000256" key="19">
    <source>
        <dbReference type="ARBA" id="ARBA00023180"/>
    </source>
</evidence>
<dbReference type="EC" id="3.2.1.39" evidence="6"/>
<name>A0AAV5KPW2_9ROSI</name>
<evidence type="ECO:0000256" key="21">
    <source>
        <dbReference type="PROSITE-ProRule" id="PRU10141"/>
    </source>
</evidence>
<feature type="domain" description="Protein kinase" evidence="26">
    <location>
        <begin position="412"/>
        <end position="669"/>
    </location>
</feature>
<comment type="similarity">
    <text evidence="5">In the C-terminal section; belongs to the protein kinase superfamily. Ser/Thr protein kinase family.</text>
</comment>
<dbReference type="GO" id="GO:0042973">
    <property type="term" value="F:glucan endo-1,3-beta-D-glucosidase activity"/>
    <property type="evidence" value="ECO:0007669"/>
    <property type="project" value="UniProtKB-EC"/>
</dbReference>
<feature type="signal peptide" evidence="25">
    <location>
        <begin position="1"/>
        <end position="22"/>
    </location>
</feature>
<gene>
    <name evidence="27" type="ORF">SLEP1_g35908</name>
</gene>
<evidence type="ECO:0000256" key="22">
    <source>
        <dbReference type="RuleBase" id="RU004335"/>
    </source>
</evidence>
<comment type="similarity">
    <text evidence="4 22">Belongs to the glycosyl hydrolase 17 family.</text>
</comment>
<comment type="caution">
    <text evidence="27">The sequence shown here is derived from an EMBL/GenBank/DDBJ whole genome shotgun (WGS) entry which is preliminary data.</text>
</comment>
<keyword evidence="8" id="KW-0808">Transferase</keyword>
<keyword evidence="10 25" id="KW-0732">Signal</keyword>
<dbReference type="Gene3D" id="3.30.200.20">
    <property type="entry name" value="Phosphorylase Kinase, domain 1"/>
    <property type="match status" value="1"/>
</dbReference>
<dbReference type="Gene3D" id="1.10.510.10">
    <property type="entry name" value="Transferase(Phosphotransferase) domain 1"/>
    <property type="match status" value="1"/>
</dbReference>
<organism evidence="27 28">
    <name type="scientific">Rubroshorea leprosula</name>
    <dbReference type="NCBI Taxonomy" id="152421"/>
    <lineage>
        <taxon>Eukaryota</taxon>
        <taxon>Viridiplantae</taxon>
        <taxon>Streptophyta</taxon>
        <taxon>Embryophyta</taxon>
        <taxon>Tracheophyta</taxon>
        <taxon>Spermatophyta</taxon>
        <taxon>Magnoliopsida</taxon>
        <taxon>eudicotyledons</taxon>
        <taxon>Gunneridae</taxon>
        <taxon>Pentapetalae</taxon>
        <taxon>rosids</taxon>
        <taxon>malvids</taxon>
        <taxon>Malvales</taxon>
        <taxon>Dipterocarpaceae</taxon>
        <taxon>Rubroshorea</taxon>
    </lineage>
</organism>
<dbReference type="GO" id="GO:0030246">
    <property type="term" value="F:carbohydrate binding"/>
    <property type="evidence" value="ECO:0007669"/>
    <property type="project" value="UniProtKB-KW"/>
</dbReference>
<keyword evidence="7" id="KW-1003">Cell membrane</keyword>
<dbReference type="Gene3D" id="3.20.20.80">
    <property type="entry name" value="Glycosidases"/>
    <property type="match status" value="1"/>
</dbReference>
<evidence type="ECO:0000256" key="11">
    <source>
        <dbReference type="ARBA" id="ARBA00022734"/>
    </source>
</evidence>
<protein>
    <recommendedName>
        <fullName evidence="6">glucan endo-1,3-beta-D-glucosidase</fullName>
        <ecNumber evidence="6">3.2.1.39</ecNumber>
    </recommendedName>
</protein>
<evidence type="ECO:0000256" key="17">
    <source>
        <dbReference type="ARBA" id="ARBA00023136"/>
    </source>
</evidence>
<sequence length="727" mass="81514">MAFYFIGLTLATLFVFNTAGLSDNGEINGTIGVCYGTDGNNLPTAEEVIALCKQYDIIQRIRLYDPDLKALQALRDSNIEVMLGIPNPDLESIAKSQDNASTWIANYVGNYTSIKFRYVAVGNMVRPSDSYAQFLVPAMQNIQNAISAAGLEIKVSTSIDTNAIGPYYPPSNASFNSEYKPIIEPVIQFLVNNSAPLLLNLIPYFAYIDNINYLTLDFALFKSQSQPLTDGPLQYNNFFDALLDAVYAALERSNGSSLEIVISESGWPSAGGTAATIENAENYISNLIQHVKRGTPRKPERPIETYIYSMFDEDNKEPELQKHFGLFLPSKQLKYQFLKKRNKKKRLPVGIIVGVCALIFGLGFTLFVLWRKRKEKEQDVLAFNVSFGDEFRNGMGPREFSYDELAKATKNFADEEKLGEGGFGAVYKGFLRDSSTHVAVKRISRRSKQGIKEYESEVKIISCLRQKNLVKLIGWCHDKELLLAYEFMPNGSLDSHLFKGRSLLSWNLRYKIVQGLASAILYLHEEGNFCVLHRDIKTSNIMLDSTFNAKLGDFGLARLVDSEKGSQTTQLAGTMGYIAPECHTTGKASKESDVYSFGVVALEITCGRKSIEYRYDEDENQAPLVVWVWEAYGNQMLLDVVDKKLGNNFNEKEMECLIVVGLWCAHPIRSMRPSIRQALHVLNFEAPLPSLPARMPIPKYDIPGTSTIKTSEPYLTNDLNMSITIPR</sequence>
<dbReference type="FunFam" id="1.10.510.10:FF:000240">
    <property type="entry name" value="Lectin-domain containing receptor kinase A4.3"/>
    <property type="match status" value="1"/>
</dbReference>
<keyword evidence="11" id="KW-0430">Lectin</keyword>
<dbReference type="AlphaFoldDB" id="A0AAV5KPW2"/>
<keyword evidence="19" id="KW-0325">Glycoprotein</keyword>
<dbReference type="GO" id="GO:0005886">
    <property type="term" value="C:plasma membrane"/>
    <property type="evidence" value="ECO:0007669"/>
    <property type="project" value="UniProtKB-SubCell"/>
</dbReference>
<feature type="chain" id="PRO_5043786551" description="glucan endo-1,3-beta-D-glucosidase" evidence="25">
    <location>
        <begin position="23"/>
        <end position="727"/>
    </location>
</feature>
<evidence type="ECO:0000256" key="7">
    <source>
        <dbReference type="ARBA" id="ARBA00022475"/>
    </source>
</evidence>
<evidence type="ECO:0000256" key="24">
    <source>
        <dbReference type="SAM" id="Phobius"/>
    </source>
</evidence>
<evidence type="ECO:0000256" key="6">
    <source>
        <dbReference type="ARBA" id="ARBA00012780"/>
    </source>
</evidence>